<dbReference type="PANTHER" id="PTHR11552:SF147">
    <property type="entry name" value="CHOLINE DEHYDROGENASE, MITOCHONDRIAL"/>
    <property type="match status" value="1"/>
</dbReference>
<dbReference type="GO" id="GO:0050660">
    <property type="term" value="F:flavin adenine dinucleotide binding"/>
    <property type="evidence" value="ECO:0007669"/>
    <property type="project" value="InterPro"/>
</dbReference>
<evidence type="ECO:0000256" key="2">
    <source>
        <dbReference type="ARBA" id="ARBA00010790"/>
    </source>
</evidence>
<protein>
    <recommendedName>
        <fullName evidence="6">Glucose-methanol-choline oxidoreductase N-terminal domain-containing protein</fullName>
    </recommendedName>
</protein>
<dbReference type="PANTHER" id="PTHR11552">
    <property type="entry name" value="GLUCOSE-METHANOL-CHOLINE GMC OXIDOREDUCTASE"/>
    <property type="match status" value="1"/>
</dbReference>
<evidence type="ECO:0000259" key="6">
    <source>
        <dbReference type="Pfam" id="PF00732"/>
    </source>
</evidence>
<comment type="similarity">
    <text evidence="2">Belongs to the GMC oxidoreductase family.</text>
</comment>
<keyword evidence="4" id="KW-0274">FAD</keyword>
<keyword evidence="3" id="KW-0285">Flavoprotein</keyword>
<dbReference type="Gene3D" id="3.50.50.60">
    <property type="entry name" value="FAD/NAD(P)-binding domain"/>
    <property type="match status" value="1"/>
</dbReference>
<evidence type="ECO:0000256" key="1">
    <source>
        <dbReference type="ARBA" id="ARBA00001974"/>
    </source>
</evidence>
<name>A0AAW0XE89_CHEQU</name>
<dbReference type="GO" id="GO:0016614">
    <property type="term" value="F:oxidoreductase activity, acting on CH-OH group of donors"/>
    <property type="evidence" value="ECO:0007669"/>
    <property type="project" value="InterPro"/>
</dbReference>
<dbReference type="Proteomes" id="UP001445076">
    <property type="component" value="Unassembled WGS sequence"/>
</dbReference>
<keyword evidence="8" id="KW-1185">Reference proteome</keyword>
<comment type="caution">
    <text evidence="7">The sequence shown here is derived from an EMBL/GenBank/DDBJ whole genome shotgun (WGS) entry which is preliminary data.</text>
</comment>
<reference evidence="7 8" key="1">
    <citation type="journal article" date="2024" name="BMC Genomics">
        <title>Genome assembly of redclaw crayfish (Cherax quadricarinatus) provides insights into its immune adaptation and hypoxia tolerance.</title>
        <authorList>
            <person name="Liu Z."/>
            <person name="Zheng J."/>
            <person name="Li H."/>
            <person name="Fang K."/>
            <person name="Wang S."/>
            <person name="He J."/>
            <person name="Zhou D."/>
            <person name="Weng S."/>
            <person name="Chi M."/>
            <person name="Gu Z."/>
            <person name="He J."/>
            <person name="Li F."/>
            <person name="Wang M."/>
        </authorList>
    </citation>
    <scope>NUCLEOTIDE SEQUENCE [LARGE SCALE GENOMIC DNA]</scope>
    <source>
        <strain evidence="7">ZL_2023a</strain>
    </source>
</reference>
<feature type="signal peptide" evidence="5">
    <location>
        <begin position="1"/>
        <end position="30"/>
    </location>
</feature>
<comment type="cofactor">
    <cofactor evidence="1">
        <name>FAD</name>
        <dbReference type="ChEBI" id="CHEBI:57692"/>
    </cofactor>
</comment>
<gene>
    <name evidence="7" type="ORF">OTU49_004353</name>
</gene>
<evidence type="ECO:0000313" key="8">
    <source>
        <dbReference type="Proteomes" id="UP001445076"/>
    </source>
</evidence>
<dbReference type="Pfam" id="PF00732">
    <property type="entry name" value="GMC_oxred_N"/>
    <property type="match status" value="1"/>
</dbReference>
<evidence type="ECO:0000256" key="4">
    <source>
        <dbReference type="ARBA" id="ARBA00022827"/>
    </source>
</evidence>
<feature type="non-terminal residue" evidence="7">
    <location>
        <position position="259"/>
    </location>
</feature>
<dbReference type="AlphaFoldDB" id="A0AAW0XE89"/>
<accession>A0AAW0XE89</accession>
<evidence type="ECO:0000313" key="7">
    <source>
        <dbReference type="EMBL" id="KAK8738019.1"/>
    </source>
</evidence>
<feature type="domain" description="Glucose-methanol-choline oxidoreductase N-terminal" evidence="6">
    <location>
        <begin position="42"/>
        <end position="256"/>
    </location>
</feature>
<dbReference type="InterPro" id="IPR000172">
    <property type="entry name" value="GMC_OxRdtase_N"/>
</dbReference>
<evidence type="ECO:0000256" key="3">
    <source>
        <dbReference type="ARBA" id="ARBA00022630"/>
    </source>
</evidence>
<proteinExistence type="inferred from homology"/>
<dbReference type="Gene3D" id="3.30.560.10">
    <property type="entry name" value="Glucose Oxidase, domain 3"/>
    <property type="match status" value="1"/>
</dbReference>
<dbReference type="InterPro" id="IPR036188">
    <property type="entry name" value="FAD/NAD-bd_sf"/>
</dbReference>
<organism evidence="7 8">
    <name type="scientific">Cherax quadricarinatus</name>
    <name type="common">Australian red claw crayfish</name>
    <dbReference type="NCBI Taxonomy" id="27406"/>
    <lineage>
        <taxon>Eukaryota</taxon>
        <taxon>Metazoa</taxon>
        <taxon>Ecdysozoa</taxon>
        <taxon>Arthropoda</taxon>
        <taxon>Crustacea</taxon>
        <taxon>Multicrustacea</taxon>
        <taxon>Malacostraca</taxon>
        <taxon>Eumalacostraca</taxon>
        <taxon>Eucarida</taxon>
        <taxon>Decapoda</taxon>
        <taxon>Pleocyemata</taxon>
        <taxon>Astacidea</taxon>
        <taxon>Parastacoidea</taxon>
        <taxon>Parastacidae</taxon>
        <taxon>Cherax</taxon>
    </lineage>
</organism>
<dbReference type="EMBL" id="JARKIK010000041">
    <property type="protein sequence ID" value="KAK8738019.1"/>
    <property type="molecule type" value="Genomic_DNA"/>
</dbReference>
<keyword evidence="5" id="KW-0732">Signal</keyword>
<feature type="chain" id="PRO_5043642955" description="Glucose-methanol-choline oxidoreductase N-terminal domain-containing protein" evidence="5">
    <location>
        <begin position="31"/>
        <end position="259"/>
    </location>
</feature>
<sequence length="259" mass="28454">MARPMGALGVVPTALLRLLITALLKEVGDPRYDRPHDLAPDYDFIIVGGGSAGSVMAARLAEEAGWRVLLLEAGAKQPVESRVPALNFLLFQGDADWNYRSQPQQHALKAYKDNSIPYPRGRGAGGSSSINSMVYVRGNRRDYDQWEQLGNPGWGYNSVLKYFKKSEDFRGGVSQESDGYHGFGGPQTVENKKWNSTVAEAFVKAGQQLGYPEVDPNGPEQIGFSIIDITARNGRRWSTGDGYLRPAALKNTNLHVVLK</sequence>
<dbReference type="InterPro" id="IPR012132">
    <property type="entry name" value="GMC_OxRdtase"/>
</dbReference>
<dbReference type="SUPFAM" id="SSF51905">
    <property type="entry name" value="FAD/NAD(P)-binding domain"/>
    <property type="match status" value="1"/>
</dbReference>
<evidence type="ECO:0000256" key="5">
    <source>
        <dbReference type="SAM" id="SignalP"/>
    </source>
</evidence>